<evidence type="ECO:0000313" key="2">
    <source>
        <dbReference type="EMBL" id="RHE40819.1"/>
    </source>
</evidence>
<comment type="caution">
    <text evidence="2">The sequence shown here is derived from an EMBL/GenBank/DDBJ whole genome shotgun (WGS) entry which is preliminary data.</text>
</comment>
<dbReference type="RefSeq" id="WP_118039338.1">
    <property type="nucleotide sequence ID" value="NZ_CABJFK010000003.1"/>
</dbReference>
<dbReference type="SUPFAM" id="SSF53807">
    <property type="entry name" value="Helical backbone' metal receptor"/>
    <property type="match status" value="1"/>
</dbReference>
<gene>
    <name evidence="2" type="ORF">DW740_04575</name>
</gene>
<evidence type="ECO:0000259" key="1">
    <source>
        <dbReference type="Pfam" id="PF00148"/>
    </source>
</evidence>
<dbReference type="AlphaFoldDB" id="A0A414EPB9"/>
<dbReference type="InterPro" id="IPR050152">
    <property type="entry name" value="ChlB/BchB/BchZ"/>
</dbReference>
<dbReference type="GO" id="GO:0016491">
    <property type="term" value="F:oxidoreductase activity"/>
    <property type="evidence" value="ECO:0007669"/>
    <property type="project" value="InterPro"/>
</dbReference>
<dbReference type="Pfam" id="PF00148">
    <property type="entry name" value="Oxidored_nitro"/>
    <property type="match status" value="1"/>
</dbReference>
<sequence length="412" mass="44979">MRQSYRIIPVYTADVSGVCSALYELGGMVVMHDPSGCNSTYNTHDEIRWYEQDSLIYISGLTEIDAVMGNDAKFIRDIEETARELQPKFIALAGSPIPFMNGTDFPAIAQVIETETGIPAFAIPTNGMHDYTYGAGLALAKIAERFVQPSGAAKVTGATRTDISDVTSTGRSSHTLNLLGVTPLDFGPQQNADCMKQILAKHGWQVTSIWAMGDSLENLSHAAEAEVNLVVSSVGLETAKILKEKFGTPYVIGTPVGDFTEDLVMALEQVTNNTNKKKKSSEEESTSGGQDEPEIPYLRNRLSTSPEITLIGEAVTMGSLAAAIEKKYEKAVRVLCPLETNAGLLAPADHITKGEEEAENYLKDAKIIVADPLYRPICPSHSQFYDLPHIAFSGRIYLKRYKDILTNTTYLL</sequence>
<dbReference type="Proteomes" id="UP000283745">
    <property type="component" value="Unassembled WGS sequence"/>
</dbReference>
<organism evidence="2 3">
    <name type="scientific">Blautia obeum</name>
    <dbReference type="NCBI Taxonomy" id="40520"/>
    <lineage>
        <taxon>Bacteria</taxon>
        <taxon>Bacillati</taxon>
        <taxon>Bacillota</taxon>
        <taxon>Clostridia</taxon>
        <taxon>Lachnospirales</taxon>
        <taxon>Lachnospiraceae</taxon>
        <taxon>Blautia</taxon>
    </lineage>
</organism>
<accession>A0A414EPB9</accession>
<evidence type="ECO:0000313" key="3">
    <source>
        <dbReference type="Proteomes" id="UP000283745"/>
    </source>
</evidence>
<protein>
    <submittedName>
        <fullName evidence="2">Oxidoreductase</fullName>
    </submittedName>
</protein>
<dbReference type="EMBL" id="QSKF01000003">
    <property type="protein sequence ID" value="RHE40819.1"/>
    <property type="molecule type" value="Genomic_DNA"/>
</dbReference>
<dbReference type="PANTHER" id="PTHR33712:SF7">
    <property type="entry name" value="LIGHT-INDEPENDENT PROTOCHLOROPHYLLIDE REDUCTASE SUBUNIT B"/>
    <property type="match status" value="1"/>
</dbReference>
<dbReference type="InterPro" id="IPR000510">
    <property type="entry name" value="Nase/OxRdtase_comp1"/>
</dbReference>
<name>A0A414EPB9_9FIRM</name>
<dbReference type="Gene3D" id="3.40.50.1980">
    <property type="entry name" value="Nitrogenase molybdenum iron protein domain"/>
    <property type="match status" value="2"/>
</dbReference>
<dbReference type="PANTHER" id="PTHR33712">
    <property type="entry name" value="LIGHT-INDEPENDENT PROTOCHLOROPHYLLIDE REDUCTASE SUBUNIT B"/>
    <property type="match status" value="1"/>
</dbReference>
<proteinExistence type="predicted"/>
<feature type="domain" description="Nitrogenase/oxidoreductase component 1" evidence="1">
    <location>
        <begin position="28"/>
        <end position="284"/>
    </location>
</feature>
<reference evidence="2 3" key="1">
    <citation type="submission" date="2018-08" db="EMBL/GenBank/DDBJ databases">
        <title>A genome reference for cultivated species of the human gut microbiota.</title>
        <authorList>
            <person name="Zou Y."/>
            <person name="Xue W."/>
            <person name="Luo G."/>
        </authorList>
    </citation>
    <scope>NUCLEOTIDE SEQUENCE [LARGE SCALE GENOMIC DNA]</scope>
    <source>
        <strain evidence="2 3">AM28-23</strain>
    </source>
</reference>